<reference evidence="7 8" key="1">
    <citation type="journal article" date="2021" name="Genome Biol. Evol.">
        <title>The evolution of interdependence in a four-way mealybug symbiosis.</title>
        <authorList>
            <person name="Garber A.I."/>
            <person name="Kupper M."/>
            <person name="Laetsch D.R."/>
            <person name="Weldon S.R."/>
            <person name="Ladinsky M.S."/>
            <person name="Bjorkman P.J."/>
            <person name="McCutcheon J.P."/>
        </authorList>
    </citation>
    <scope>NUCLEOTIDE SEQUENCE [LARGE SCALE GENOMIC DNA]</scope>
    <source>
        <strain evidence="7">SOD</strain>
    </source>
</reference>
<dbReference type="Pfam" id="PF00324">
    <property type="entry name" value="AA_permease"/>
    <property type="match status" value="1"/>
</dbReference>
<gene>
    <name evidence="7" type="ORF">JZM24_01960</name>
</gene>
<evidence type="ECO:0000256" key="4">
    <source>
        <dbReference type="ARBA" id="ARBA00023136"/>
    </source>
</evidence>
<keyword evidence="8" id="KW-1185">Reference proteome</keyword>
<feature type="transmembrane region" description="Helical" evidence="5">
    <location>
        <begin position="188"/>
        <end position="208"/>
    </location>
</feature>
<keyword evidence="2 5" id="KW-0812">Transmembrane</keyword>
<feature type="transmembrane region" description="Helical" evidence="5">
    <location>
        <begin position="247"/>
        <end position="265"/>
    </location>
</feature>
<feature type="transmembrane region" description="Helical" evidence="5">
    <location>
        <begin position="271"/>
        <end position="288"/>
    </location>
</feature>
<dbReference type="EMBL" id="JAFJYC010000001">
    <property type="protein sequence ID" value="MBT9431233.1"/>
    <property type="molecule type" value="Genomic_DNA"/>
</dbReference>
<feature type="transmembrane region" description="Helical" evidence="5">
    <location>
        <begin position="214"/>
        <end position="235"/>
    </location>
</feature>
<evidence type="ECO:0000256" key="2">
    <source>
        <dbReference type="ARBA" id="ARBA00022692"/>
    </source>
</evidence>
<name>A0ABS5Y8D1_9GAMM</name>
<accession>A0ABS5Y8D1</accession>
<proteinExistence type="predicted"/>
<evidence type="ECO:0000256" key="3">
    <source>
        <dbReference type="ARBA" id="ARBA00022989"/>
    </source>
</evidence>
<evidence type="ECO:0000259" key="6">
    <source>
        <dbReference type="Pfam" id="PF00324"/>
    </source>
</evidence>
<evidence type="ECO:0000256" key="1">
    <source>
        <dbReference type="ARBA" id="ARBA00004141"/>
    </source>
</evidence>
<feature type="domain" description="Amino acid permease/ SLC12A" evidence="6">
    <location>
        <begin position="16"/>
        <end position="231"/>
    </location>
</feature>
<feature type="transmembrane region" description="Helical" evidence="5">
    <location>
        <begin position="139"/>
        <end position="159"/>
    </location>
</feature>
<comment type="caution">
    <text evidence="7">The sequence shown here is derived from an EMBL/GenBank/DDBJ whole genome shotgun (WGS) entry which is preliminary data.</text>
</comment>
<protein>
    <submittedName>
        <fullName evidence="7">APC family permease</fullName>
    </submittedName>
</protein>
<evidence type="ECO:0000313" key="7">
    <source>
        <dbReference type="EMBL" id="MBT9431233.1"/>
    </source>
</evidence>
<comment type="subcellular location">
    <subcellularLocation>
        <location evidence="1">Membrane</location>
        <topology evidence="1">Multi-pass membrane protein</topology>
    </subcellularLocation>
</comment>
<sequence>MIAFAALFARRYLLLMTVQLLIVVAFATLAVHYLYGDASRPFWSLAPFLDQRDQLLPILVAGAAVACYSFLGFDAITTLAGETLNPQRSIPRAIMLITLSGGILFILVAWCVQLAHPGATFHNTDSAAFEIAGNIDGDVFVTLFMIGLVFGQFASGISAQASASRMIYSLGCDGVLPRLLGRLGRFTTPVNAIVLCATVALLALMMNVTTSTSFINFGAFLAFTLVNLAVIGHYYLRLKRRGVWDTLRYLVAPALGALSSWWLLISLDRTAIMLGSAWLVLGALRLLWLRLGNKRLALHAEGDTK</sequence>
<dbReference type="RefSeq" id="WP_215668388.1">
    <property type="nucleotide sequence ID" value="NZ_JAFJYC010000001.1"/>
</dbReference>
<feature type="transmembrane region" description="Helical" evidence="5">
    <location>
        <begin position="93"/>
        <end position="115"/>
    </location>
</feature>
<dbReference type="Gene3D" id="1.20.1740.10">
    <property type="entry name" value="Amino acid/polyamine transporter I"/>
    <property type="match status" value="1"/>
</dbReference>
<feature type="transmembrane region" description="Helical" evidence="5">
    <location>
        <begin position="55"/>
        <end position="81"/>
    </location>
</feature>
<dbReference type="PANTHER" id="PTHR42770:SF8">
    <property type="entry name" value="PUTRESCINE IMPORTER PUUP"/>
    <property type="match status" value="1"/>
</dbReference>
<dbReference type="PANTHER" id="PTHR42770">
    <property type="entry name" value="AMINO ACID TRANSPORTER-RELATED"/>
    <property type="match status" value="1"/>
</dbReference>
<keyword evidence="3 5" id="KW-1133">Transmembrane helix</keyword>
<evidence type="ECO:0000313" key="8">
    <source>
        <dbReference type="Proteomes" id="UP000811282"/>
    </source>
</evidence>
<dbReference type="InterPro" id="IPR004841">
    <property type="entry name" value="AA-permease/SLC12A_dom"/>
</dbReference>
<dbReference type="InterPro" id="IPR050367">
    <property type="entry name" value="APC_superfamily"/>
</dbReference>
<organism evidence="7 8">
    <name type="scientific">Candidatus Sodalis endolongispinus</name>
    <dbReference type="NCBI Taxonomy" id="2812662"/>
    <lineage>
        <taxon>Bacteria</taxon>
        <taxon>Pseudomonadati</taxon>
        <taxon>Pseudomonadota</taxon>
        <taxon>Gammaproteobacteria</taxon>
        <taxon>Enterobacterales</taxon>
        <taxon>Bruguierivoracaceae</taxon>
        <taxon>Sodalis</taxon>
    </lineage>
</organism>
<evidence type="ECO:0000256" key="5">
    <source>
        <dbReference type="SAM" id="Phobius"/>
    </source>
</evidence>
<feature type="transmembrane region" description="Helical" evidence="5">
    <location>
        <begin position="12"/>
        <end position="35"/>
    </location>
</feature>
<dbReference type="Proteomes" id="UP000811282">
    <property type="component" value="Unassembled WGS sequence"/>
</dbReference>
<keyword evidence="4 5" id="KW-0472">Membrane</keyword>